<name>C4V1Q9_9FIRM</name>
<sequence>MSARNECKELLARYATARIPFIALHTVERARALHLLKETAEEIAQPFYIHTLSKGVYDLTTEKVLCDDKSVYGAIDFMGEQMKHRANLTLVLTEIPDLSSDTSDARQLLDLVTLANETGGQIIVLTASAVWNRLQRLGLTLSLPLPDEEEMEQIVRGYIDDYRREIAVEWDAADIREAASILSGVTAIEAENVMAALVAKRSIRKEDMDEVRTAKDRLFSDISGLEKITVDAGACDVGGLAGLTEWLGEKRLLFTAEKRSILREKGLKSPRGILLVGVPGCGKSLSAKAIAAQWKLPLYRLDFATVQGSYVGQTEQQLKDALTTAENVAPCILWIDEIEKGLSGAGSTNDGGVSTRMVGQFLFWLQECRKQVFVVATANDVSMLPSELLRRGRFDELFFVDLPTAEERHDILQLYMRKYLGLDFAGAFADTLVAMTDGFTGADLESTVRDLAYRVIANPAFRLTEENLRAAFGNVVPLSATAPEKIAAIRDWGRERAVPASGRPIGAADLPPSAEKRTRRVLV</sequence>
<dbReference type="SUPFAM" id="SSF52540">
    <property type="entry name" value="P-loop containing nucleoside triphosphate hydrolases"/>
    <property type="match status" value="2"/>
</dbReference>
<dbReference type="Pfam" id="PF00004">
    <property type="entry name" value="AAA"/>
    <property type="match status" value="1"/>
</dbReference>
<dbReference type="InterPro" id="IPR003959">
    <property type="entry name" value="ATPase_AAA_core"/>
</dbReference>
<dbReference type="Proteomes" id="UP000005309">
    <property type="component" value="Unassembled WGS sequence"/>
</dbReference>
<evidence type="ECO:0000256" key="1">
    <source>
        <dbReference type="ARBA" id="ARBA00022741"/>
    </source>
</evidence>
<organism evidence="6 7">
    <name type="scientific">Selenomonas flueggei ATCC 43531</name>
    <dbReference type="NCBI Taxonomy" id="638302"/>
    <lineage>
        <taxon>Bacteria</taxon>
        <taxon>Bacillati</taxon>
        <taxon>Bacillota</taxon>
        <taxon>Negativicutes</taxon>
        <taxon>Selenomonadales</taxon>
        <taxon>Selenomonadaceae</taxon>
        <taxon>Selenomonas</taxon>
    </lineage>
</organism>
<dbReference type="STRING" id="638302.HMPREF0908_0512"/>
<dbReference type="InterPro" id="IPR027417">
    <property type="entry name" value="P-loop_NTPase"/>
</dbReference>
<dbReference type="GO" id="GO:0005524">
    <property type="term" value="F:ATP binding"/>
    <property type="evidence" value="ECO:0007669"/>
    <property type="project" value="UniProtKB-KW"/>
</dbReference>
<dbReference type="GO" id="GO:0016887">
    <property type="term" value="F:ATP hydrolysis activity"/>
    <property type="evidence" value="ECO:0007669"/>
    <property type="project" value="InterPro"/>
</dbReference>
<dbReference type="InterPro" id="IPR052381">
    <property type="entry name" value="AAA_domain_protein"/>
</dbReference>
<dbReference type="Gene3D" id="1.10.8.60">
    <property type="match status" value="1"/>
</dbReference>
<accession>C4V1Q9</accession>
<dbReference type="PANTHER" id="PTHR42960:SF1">
    <property type="entry name" value="YCF46 PROTEIN"/>
    <property type="match status" value="1"/>
</dbReference>
<dbReference type="SMART" id="SM00382">
    <property type="entry name" value="AAA"/>
    <property type="match status" value="1"/>
</dbReference>
<proteinExistence type="inferred from homology"/>
<evidence type="ECO:0000313" key="7">
    <source>
        <dbReference type="Proteomes" id="UP000005309"/>
    </source>
</evidence>
<evidence type="ECO:0000259" key="5">
    <source>
        <dbReference type="SMART" id="SM00382"/>
    </source>
</evidence>
<protein>
    <recommendedName>
        <fullName evidence="4">Uncharacterized AAA domain-containing protein ycf46</fullName>
    </recommendedName>
</protein>
<dbReference type="AlphaFoldDB" id="C4V1Q9"/>
<keyword evidence="1" id="KW-0547">Nucleotide-binding</keyword>
<dbReference type="HOGENOM" id="CLU_023673_0_0_9"/>
<keyword evidence="7" id="KW-1185">Reference proteome</keyword>
<evidence type="ECO:0000313" key="6">
    <source>
        <dbReference type="EMBL" id="EEQ49196.1"/>
    </source>
</evidence>
<feature type="domain" description="AAA+ ATPase" evidence="5">
    <location>
        <begin position="269"/>
        <end position="404"/>
    </location>
</feature>
<dbReference type="OrthoDB" id="9806903at2"/>
<evidence type="ECO:0000256" key="4">
    <source>
        <dbReference type="ARBA" id="ARBA00040480"/>
    </source>
</evidence>
<evidence type="ECO:0000256" key="2">
    <source>
        <dbReference type="ARBA" id="ARBA00022840"/>
    </source>
</evidence>
<dbReference type="InterPro" id="IPR003593">
    <property type="entry name" value="AAA+_ATPase"/>
</dbReference>
<comment type="similarity">
    <text evidence="3">Belongs to the AAA ATPase family. Highly divergent.</text>
</comment>
<gene>
    <name evidence="6" type="ORF">HMPREF0908_0512</name>
</gene>
<comment type="caution">
    <text evidence="6">The sequence shown here is derived from an EMBL/GenBank/DDBJ whole genome shotgun (WGS) entry which is preliminary data.</text>
</comment>
<keyword evidence="2" id="KW-0067">ATP-binding</keyword>
<dbReference type="PANTHER" id="PTHR42960">
    <property type="entry name" value="YCF46 PROTEIN"/>
    <property type="match status" value="1"/>
</dbReference>
<dbReference type="Gene3D" id="3.40.50.300">
    <property type="entry name" value="P-loop containing nucleotide triphosphate hydrolases"/>
    <property type="match status" value="1"/>
</dbReference>
<dbReference type="EMBL" id="ACLA01000006">
    <property type="protein sequence ID" value="EEQ49196.1"/>
    <property type="molecule type" value="Genomic_DNA"/>
</dbReference>
<reference evidence="6 7" key="1">
    <citation type="submission" date="2009-04" db="EMBL/GenBank/DDBJ databases">
        <authorList>
            <person name="Qin X."/>
            <person name="Bachman B."/>
            <person name="Battles P."/>
            <person name="Bell A."/>
            <person name="Bess C."/>
            <person name="Bickham C."/>
            <person name="Chaboub L."/>
            <person name="Chen D."/>
            <person name="Coyle M."/>
            <person name="Deiros D.R."/>
            <person name="Dinh H."/>
            <person name="Forbes L."/>
            <person name="Fowler G."/>
            <person name="Francisco L."/>
            <person name="Fu Q."/>
            <person name="Gubbala S."/>
            <person name="Hale W."/>
            <person name="Han Y."/>
            <person name="Hemphill L."/>
            <person name="Highlander S.K."/>
            <person name="Hirani K."/>
            <person name="Hogues M."/>
            <person name="Jackson L."/>
            <person name="Jakkamsetti A."/>
            <person name="Javaid M."/>
            <person name="Jiang H."/>
            <person name="Korchina V."/>
            <person name="Kovar C."/>
            <person name="Lara F."/>
            <person name="Lee S."/>
            <person name="Mata R."/>
            <person name="Mathew T."/>
            <person name="Moen C."/>
            <person name="Morales K."/>
            <person name="Munidasa M."/>
            <person name="Nazareth L."/>
            <person name="Ngo R."/>
            <person name="Nguyen L."/>
            <person name="Okwuonu G."/>
            <person name="Ongeri F."/>
            <person name="Patil S."/>
            <person name="Petrosino J."/>
            <person name="Pham C."/>
            <person name="Pham P."/>
            <person name="Pu L.-L."/>
            <person name="Puazo M."/>
            <person name="Raj R."/>
            <person name="Reid J."/>
            <person name="Rouhana J."/>
            <person name="Saada N."/>
            <person name="Shang Y."/>
            <person name="Simmons D."/>
            <person name="Thornton R."/>
            <person name="Warren J."/>
            <person name="Weissenberger G."/>
            <person name="Zhang J."/>
            <person name="Zhang L."/>
            <person name="Zhou C."/>
            <person name="Zhu D."/>
            <person name="Muzny D."/>
            <person name="Worley K."/>
            <person name="Gibbs R."/>
        </authorList>
    </citation>
    <scope>NUCLEOTIDE SEQUENCE [LARGE SCALE GENOMIC DNA]</scope>
    <source>
        <strain evidence="6 7">ATCC 43531</strain>
    </source>
</reference>
<evidence type="ECO:0000256" key="3">
    <source>
        <dbReference type="ARBA" id="ARBA00038088"/>
    </source>
</evidence>
<dbReference type="eggNOG" id="COG0464">
    <property type="taxonomic scope" value="Bacteria"/>
</dbReference>
<dbReference type="RefSeq" id="WP_006690775.1">
    <property type="nucleotide sequence ID" value="NZ_GG694007.1"/>
</dbReference>